<dbReference type="EMBL" id="JARJCM010000020">
    <property type="protein sequence ID" value="KAJ7040810.1"/>
    <property type="molecule type" value="Genomic_DNA"/>
</dbReference>
<dbReference type="Proteomes" id="UP001218188">
    <property type="component" value="Unassembled WGS sequence"/>
</dbReference>
<accession>A0AAD6T9A0</accession>
<proteinExistence type="predicted"/>
<dbReference type="AlphaFoldDB" id="A0AAD6T9A0"/>
<evidence type="ECO:0000313" key="2">
    <source>
        <dbReference type="Proteomes" id="UP001218188"/>
    </source>
</evidence>
<name>A0AAD6T9A0_9AGAR</name>
<gene>
    <name evidence="1" type="ORF">C8F04DRAFT_1082225</name>
</gene>
<keyword evidence="2" id="KW-1185">Reference proteome</keyword>
<reference evidence="1" key="1">
    <citation type="submission" date="2023-03" db="EMBL/GenBank/DDBJ databases">
        <title>Massive genome expansion in bonnet fungi (Mycena s.s.) driven by repeated elements and novel gene families across ecological guilds.</title>
        <authorList>
            <consortium name="Lawrence Berkeley National Laboratory"/>
            <person name="Harder C.B."/>
            <person name="Miyauchi S."/>
            <person name="Viragh M."/>
            <person name="Kuo A."/>
            <person name="Thoen E."/>
            <person name="Andreopoulos B."/>
            <person name="Lu D."/>
            <person name="Skrede I."/>
            <person name="Drula E."/>
            <person name="Henrissat B."/>
            <person name="Morin E."/>
            <person name="Kohler A."/>
            <person name="Barry K."/>
            <person name="LaButti K."/>
            <person name="Morin E."/>
            <person name="Salamov A."/>
            <person name="Lipzen A."/>
            <person name="Mereny Z."/>
            <person name="Hegedus B."/>
            <person name="Baldrian P."/>
            <person name="Stursova M."/>
            <person name="Weitz H."/>
            <person name="Taylor A."/>
            <person name="Grigoriev I.V."/>
            <person name="Nagy L.G."/>
            <person name="Martin F."/>
            <person name="Kauserud H."/>
        </authorList>
    </citation>
    <scope>NUCLEOTIDE SEQUENCE</scope>
    <source>
        <strain evidence="1">CBHHK200</strain>
    </source>
</reference>
<sequence length="169" mass="19761">MPPFQVVHRCHRPSAGSFSLSLTLPWLHTKPRLGSVLTVQVLSHVQVYINNINTSRDEERRTHEDPKDIFKSLFILNIYVHYQVLRTLSSHGVRHTDFISHLSQAAFKHPLAPAMTTLFKMLNTWKLCSRRNSVPFKMRSRNVTPFRRRPIRKKLKTYLRPVGTCLSFE</sequence>
<protein>
    <submittedName>
        <fullName evidence="1">Uncharacterized protein</fullName>
    </submittedName>
</protein>
<comment type="caution">
    <text evidence="1">The sequence shown here is derived from an EMBL/GenBank/DDBJ whole genome shotgun (WGS) entry which is preliminary data.</text>
</comment>
<evidence type="ECO:0000313" key="1">
    <source>
        <dbReference type="EMBL" id="KAJ7040810.1"/>
    </source>
</evidence>
<organism evidence="1 2">
    <name type="scientific">Mycena alexandri</name>
    <dbReference type="NCBI Taxonomy" id="1745969"/>
    <lineage>
        <taxon>Eukaryota</taxon>
        <taxon>Fungi</taxon>
        <taxon>Dikarya</taxon>
        <taxon>Basidiomycota</taxon>
        <taxon>Agaricomycotina</taxon>
        <taxon>Agaricomycetes</taxon>
        <taxon>Agaricomycetidae</taxon>
        <taxon>Agaricales</taxon>
        <taxon>Marasmiineae</taxon>
        <taxon>Mycenaceae</taxon>
        <taxon>Mycena</taxon>
    </lineage>
</organism>